<dbReference type="RefSeq" id="WP_259629423.1">
    <property type="nucleotide sequence ID" value="NZ_JANYMP010000039.1"/>
</dbReference>
<dbReference type="Pfam" id="PF01063">
    <property type="entry name" value="Aminotran_4"/>
    <property type="match status" value="1"/>
</dbReference>
<reference evidence="2" key="1">
    <citation type="submission" date="2022-08" db="EMBL/GenBank/DDBJ databases">
        <authorList>
            <person name="Tistechok S."/>
            <person name="Samborskyy M."/>
            <person name="Roman I."/>
        </authorList>
    </citation>
    <scope>NUCLEOTIDE SEQUENCE</scope>
    <source>
        <strain evidence="2">DSM 103496</strain>
    </source>
</reference>
<dbReference type="EMBL" id="JANYMP010000039">
    <property type="protein sequence ID" value="MCS7483971.1"/>
    <property type="molecule type" value="Genomic_DNA"/>
</dbReference>
<dbReference type="PANTHER" id="PTHR42743:SF2">
    <property type="entry name" value="AMINODEOXYCHORISMATE LYASE"/>
    <property type="match status" value="1"/>
</dbReference>
<keyword evidence="2" id="KW-0808">Transferase</keyword>
<dbReference type="Proteomes" id="UP001141259">
    <property type="component" value="Unassembled WGS sequence"/>
</dbReference>
<dbReference type="GO" id="GO:0008696">
    <property type="term" value="F:4-amino-4-deoxychorismate lyase activity"/>
    <property type="evidence" value="ECO:0007669"/>
    <property type="project" value="TreeGrafter"/>
</dbReference>
<protein>
    <submittedName>
        <fullName evidence="2">Aminotransferase class IV</fullName>
    </submittedName>
</protein>
<keyword evidence="3" id="KW-1185">Reference proteome</keyword>
<dbReference type="InterPro" id="IPR001544">
    <property type="entry name" value="Aminotrans_IV"/>
</dbReference>
<dbReference type="GO" id="GO:0008153">
    <property type="term" value="P:4-aminobenzoate biosynthetic process"/>
    <property type="evidence" value="ECO:0007669"/>
    <property type="project" value="TreeGrafter"/>
</dbReference>
<gene>
    <name evidence="2" type="ORF">NZH93_44660</name>
</gene>
<proteinExistence type="inferred from homology"/>
<evidence type="ECO:0000313" key="2">
    <source>
        <dbReference type="EMBL" id="MCS7483971.1"/>
    </source>
</evidence>
<dbReference type="InterPro" id="IPR043132">
    <property type="entry name" value="BCAT-like_C"/>
</dbReference>
<sequence>MTRIEIDGHQATTETLAHPATSTTGNFTAMQVRNGKVRGLDLHLARLRAATSEIFAQDLDDTLVRTHIRHALNDITNASLRVYVFQPHDALSIMITTTDPAEPKQTPQRLRTVPYTRPFPHLKHLGGFAQTHYTKLAQNEGYDDALLVTPDGLITEGTTTNIGFFEEETAIWPDAPVLLGITMQLINSALTTPPRLAEIHIEDLPRFDSAFLTNSRGIVPVSSIDNIDFPVDPTHLKQLADAYDSVPWEKP</sequence>
<dbReference type="Gene3D" id="3.30.470.10">
    <property type="match status" value="1"/>
</dbReference>
<dbReference type="InterPro" id="IPR043131">
    <property type="entry name" value="BCAT-like_N"/>
</dbReference>
<keyword evidence="2" id="KW-0032">Aminotransferase</keyword>
<evidence type="ECO:0000313" key="3">
    <source>
        <dbReference type="Proteomes" id="UP001141259"/>
    </source>
</evidence>
<comment type="caution">
    <text evidence="2">The sequence shown here is derived from an EMBL/GenBank/DDBJ whole genome shotgun (WGS) entry which is preliminary data.</text>
</comment>
<dbReference type="SUPFAM" id="SSF56752">
    <property type="entry name" value="D-aminoacid aminotransferase-like PLP-dependent enzymes"/>
    <property type="match status" value="1"/>
</dbReference>
<dbReference type="GO" id="GO:0008483">
    <property type="term" value="F:transaminase activity"/>
    <property type="evidence" value="ECO:0007669"/>
    <property type="project" value="UniProtKB-KW"/>
</dbReference>
<dbReference type="Gene3D" id="3.20.10.10">
    <property type="entry name" value="D-amino Acid Aminotransferase, subunit A, domain 2"/>
    <property type="match status" value="1"/>
</dbReference>
<dbReference type="GO" id="GO:0005829">
    <property type="term" value="C:cytosol"/>
    <property type="evidence" value="ECO:0007669"/>
    <property type="project" value="TreeGrafter"/>
</dbReference>
<dbReference type="InterPro" id="IPR050571">
    <property type="entry name" value="Class-IV_PLP-Dep_Aminotrnsfr"/>
</dbReference>
<dbReference type="PANTHER" id="PTHR42743">
    <property type="entry name" value="AMINO-ACID AMINOTRANSFERASE"/>
    <property type="match status" value="1"/>
</dbReference>
<evidence type="ECO:0000256" key="1">
    <source>
        <dbReference type="ARBA" id="ARBA00009320"/>
    </source>
</evidence>
<dbReference type="AlphaFoldDB" id="A0A9X2VWN4"/>
<organism evidence="2 3">
    <name type="scientific">Umezawaea endophytica</name>
    <dbReference type="NCBI Taxonomy" id="1654476"/>
    <lineage>
        <taxon>Bacteria</taxon>
        <taxon>Bacillati</taxon>
        <taxon>Actinomycetota</taxon>
        <taxon>Actinomycetes</taxon>
        <taxon>Pseudonocardiales</taxon>
        <taxon>Pseudonocardiaceae</taxon>
        <taxon>Umezawaea</taxon>
    </lineage>
</organism>
<dbReference type="NCBIfam" id="NF006734">
    <property type="entry name" value="PRK09266.1"/>
    <property type="match status" value="1"/>
</dbReference>
<dbReference type="InterPro" id="IPR036038">
    <property type="entry name" value="Aminotransferase-like"/>
</dbReference>
<name>A0A9X2VWN4_9PSEU</name>
<accession>A0A9X2VWN4</accession>
<comment type="similarity">
    <text evidence="1">Belongs to the class-IV pyridoxal-phosphate-dependent aminotransferase family.</text>
</comment>